<comment type="caution">
    <text evidence="1">The sequence shown here is derived from an EMBL/GenBank/DDBJ whole genome shotgun (WGS) entry which is preliminary data.</text>
</comment>
<protein>
    <submittedName>
        <fullName evidence="1">Transposon-transfer assisting family protein</fullName>
    </submittedName>
</protein>
<dbReference type="Gene3D" id="1.10.10.1850">
    <property type="entry name" value="Sporulation protein-like"/>
    <property type="match status" value="1"/>
</dbReference>
<dbReference type="InterPro" id="IPR025468">
    <property type="entry name" value="TTRAP"/>
</dbReference>
<evidence type="ECO:0000313" key="1">
    <source>
        <dbReference type="EMBL" id="MCC2199399.1"/>
    </source>
</evidence>
<dbReference type="Proteomes" id="UP001430637">
    <property type="component" value="Unassembled WGS sequence"/>
</dbReference>
<dbReference type="EMBL" id="JAJEQL010000012">
    <property type="protein sequence ID" value="MCC2199399.1"/>
    <property type="molecule type" value="Genomic_DNA"/>
</dbReference>
<dbReference type="InterPro" id="IPR041965">
    <property type="entry name" value="TTRAP_sf"/>
</dbReference>
<keyword evidence="2" id="KW-1185">Reference proteome</keyword>
<dbReference type="Pfam" id="PF14203">
    <property type="entry name" value="TTRAP"/>
    <property type="match status" value="1"/>
</dbReference>
<evidence type="ECO:0000313" key="2">
    <source>
        <dbReference type="Proteomes" id="UP001430637"/>
    </source>
</evidence>
<proteinExistence type="predicted"/>
<accession>A0ABS8F838</accession>
<name>A0ABS8F838_9FIRM</name>
<gene>
    <name evidence="1" type="ORF">LKD23_06460</name>
</gene>
<sequence length="79" mass="9276">MSKVHFDENELMIMAMFEQDTAENTKKKLEEVLPYVADDMAVRLLVEQVISKMENLPDEQFKNLELDLYRPDAPEEEKA</sequence>
<reference evidence="1" key="1">
    <citation type="submission" date="2021-10" db="EMBL/GenBank/DDBJ databases">
        <title>Anaerobic single-cell dispensing facilitates the cultivation of human gut bacteria.</title>
        <authorList>
            <person name="Afrizal A."/>
        </authorList>
    </citation>
    <scope>NUCLEOTIDE SEQUENCE</scope>
    <source>
        <strain evidence="1">CLA-AA-H233</strain>
    </source>
</reference>
<organism evidence="1 2">
    <name type="scientific">Faecalibacterium butyricigenerans</name>
    <dbReference type="NCBI Taxonomy" id="1851427"/>
    <lineage>
        <taxon>Bacteria</taxon>
        <taxon>Bacillati</taxon>
        <taxon>Bacillota</taxon>
        <taxon>Clostridia</taxon>
        <taxon>Eubacteriales</taxon>
        <taxon>Oscillospiraceae</taxon>
        <taxon>Faecalibacterium</taxon>
    </lineage>
</organism>
<dbReference type="RefSeq" id="WP_227620948.1">
    <property type="nucleotide sequence ID" value="NZ_JAJEQL010000012.1"/>
</dbReference>